<keyword evidence="3" id="KW-1185">Reference proteome</keyword>
<reference evidence="3 4" key="1">
    <citation type="submission" date="2016-05" db="EMBL/GenBank/DDBJ databases">
        <title>Complete genome sequence of two 2,5-diketo-D-glunonic acid producing strain Tatumella citrea.</title>
        <authorList>
            <person name="Duan C."/>
            <person name="Yang J."/>
            <person name="Yang S."/>
        </authorList>
    </citation>
    <scope>NUCLEOTIDE SEQUENCE [LARGE SCALE GENOMIC DNA]</scope>
    <source>
        <strain evidence="2 3">ATCC 39140</strain>
        <strain evidence="1 4">DSM 13699</strain>
    </source>
</reference>
<dbReference type="InterPro" id="IPR039570">
    <property type="entry name" value="AmiC_PBP1"/>
</dbReference>
<dbReference type="AlphaFoldDB" id="A0A1Y0LA25"/>
<dbReference type="Pfam" id="PF13433">
    <property type="entry name" value="Peripla_BP_5"/>
    <property type="match status" value="1"/>
</dbReference>
<evidence type="ECO:0000313" key="2">
    <source>
        <dbReference type="EMBL" id="ARU98934.1"/>
    </source>
</evidence>
<evidence type="ECO:0000313" key="1">
    <source>
        <dbReference type="EMBL" id="ARU94896.1"/>
    </source>
</evidence>
<dbReference type="PANTHER" id="PTHR47628:SF1">
    <property type="entry name" value="ALIPHATIC AMIDASE EXPRESSION-REGULATING PROTEIN"/>
    <property type="match status" value="1"/>
</dbReference>
<gene>
    <name evidence="1" type="ORF">A7K98_14725</name>
    <name evidence="2" type="ORF">A7K99_14710</name>
</gene>
<dbReference type="Proteomes" id="UP000195729">
    <property type="component" value="Chromosome"/>
</dbReference>
<dbReference type="KEGG" id="tci:A7K98_14725"/>
<proteinExistence type="predicted"/>
<evidence type="ECO:0000313" key="3">
    <source>
        <dbReference type="Proteomes" id="UP000195729"/>
    </source>
</evidence>
<organism evidence="1 4">
    <name type="scientific">Tatumella citrea</name>
    <name type="common">Pantoea citrea</name>
    <dbReference type="NCBI Taxonomy" id="53336"/>
    <lineage>
        <taxon>Bacteria</taxon>
        <taxon>Pseudomonadati</taxon>
        <taxon>Pseudomonadota</taxon>
        <taxon>Gammaproteobacteria</taxon>
        <taxon>Enterobacterales</taxon>
        <taxon>Erwiniaceae</taxon>
        <taxon>Tatumella</taxon>
    </lineage>
</organism>
<dbReference type="EMBL" id="CP015579">
    <property type="protein sequence ID" value="ARU94896.1"/>
    <property type="molecule type" value="Genomic_DNA"/>
</dbReference>
<dbReference type="SUPFAM" id="SSF53822">
    <property type="entry name" value="Periplasmic binding protein-like I"/>
    <property type="match status" value="1"/>
</dbReference>
<dbReference type="InterPro" id="IPR028082">
    <property type="entry name" value="Peripla_BP_I"/>
</dbReference>
<name>A0A1Y0LA25_TATCI</name>
<accession>A0A1Y0LA25</accession>
<dbReference type="EMBL" id="CP015581">
    <property type="protein sequence ID" value="ARU98934.1"/>
    <property type="molecule type" value="Genomic_DNA"/>
</dbReference>
<dbReference type="OrthoDB" id="5288800at2"/>
<dbReference type="GO" id="GO:0033218">
    <property type="term" value="F:amide binding"/>
    <property type="evidence" value="ECO:0007669"/>
    <property type="project" value="InterPro"/>
</dbReference>
<protein>
    <submittedName>
        <fullName evidence="1">ABC transporter substrate-binding protein</fullName>
    </submittedName>
</protein>
<dbReference type="CDD" id="cd06357">
    <property type="entry name" value="PBP1_AmiC"/>
    <property type="match status" value="1"/>
</dbReference>
<dbReference type="Gene3D" id="3.40.50.2300">
    <property type="match status" value="2"/>
</dbReference>
<dbReference type="RefSeq" id="WP_087489267.1">
    <property type="nucleotide sequence ID" value="NZ_CP015579.1"/>
</dbReference>
<dbReference type="PANTHER" id="PTHR47628">
    <property type="match status" value="1"/>
</dbReference>
<evidence type="ECO:0000313" key="4">
    <source>
        <dbReference type="Proteomes" id="UP000195814"/>
    </source>
</evidence>
<sequence length="386" mass="43148">MSLTPQQSAKIVIPVGILYSVSGDYAVIGREMLNGILLAIEEINADPSHMFTLAPVIRDPRGSLDHYYEYCHDLLYRHGVRHIIGCYTSAARKTILPLIEGADALLWHPARYEGFESSNSVIYLGAAPNQHVLPMLGWLVQQSKTEIYHAGSNYVWSWEMDRIAREALLPTGGSVLQSKMLPLGEENVDELISDIIRRRPKVILNTMVGKSAYSFYRAWYKACLIQPSLNEILKLSLTLCEPEVQLLGAEVVEGYLVSASWFQSIDSDANRNFLSRYRQRFGDEVSPSVDSQTAWLAGHLLARAIDRHGNADVEGVRDTVLRDELNSPAGQIRLDTDNNHCWLTPHLAQCHQGKLESFWQAAAPVKPDPWLAWTDLSSFSNGGDCA</sequence>
<dbReference type="Proteomes" id="UP000195814">
    <property type="component" value="Chromosome"/>
</dbReference>